<keyword evidence="3" id="KW-0808">Transferase</keyword>
<evidence type="ECO:0000259" key="2">
    <source>
        <dbReference type="Pfam" id="PF13649"/>
    </source>
</evidence>
<dbReference type="Proteomes" id="UP000198873">
    <property type="component" value="Unassembled WGS sequence"/>
</dbReference>
<dbReference type="PANTHER" id="PTHR42912:SF45">
    <property type="entry name" value="23S RRNA (GUANINE(745)-N(1))-METHYLTRANSFERASE"/>
    <property type="match status" value="1"/>
</dbReference>
<name>A0A1I6U5N3_9ACTN</name>
<dbReference type="CDD" id="cd02440">
    <property type="entry name" value="AdoMet_MTases"/>
    <property type="match status" value="1"/>
</dbReference>
<proteinExistence type="predicted"/>
<dbReference type="STRING" id="1176198.SAMN05444716_105304"/>
<dbReference type="InterPro" id="IPR050508">
    <property type="entry name" value="Methyltransf_Superfamily"/>
</dbReference>
<accession>A0A1I6U5N3</accession>
<dbReference type="Gene3D" id="3.40.50.150">
    <property type="entry name" value="Vaccinia Virus protein VP39"/>
    <property type="match status" value="1"/>
</dbReference>
<dbReference type="RefSeq" id="WP_093843493.1">
    <property type="nucleotide sequence ID" value="NZ_FPAB01000005.1"/>
</dbReference>
<keyword evidence="3" id="KW-0489">Methyltransferase</keyword>
<dbReference type="GO" id="GO:0032259">
    <property type="term" value="P:methylation"/>
    <property type="evidence" value="ECO:0007669"/>
    <property type="project" value="UniProtKB-KW"/>
</dbReference>
<feature type="domain" description="Methyltransferase" evidence="2">
    <location>
        <begin position="52"/>
        <end position="142"/>
    </location>
</feature>
<dbReference type="InterPro" id="IPR041698">
    <property type="entry name" value="Methyltransf_25"/>
</dbReference>
<sequence>MTEDSGAATVSAAYTEISDRYVELVREVFPRQPLELGLLGAFAELVRGTGPVADIGCGPGHVTAHLDGLGVETFGIDLTPRMIELARAAYPGLRFTTGSMLDLRLPDRSVAGVLGWYSLIHLPPERVPVALAEFHRVLVPGGRLLLGFQTIPDGTGGEPVPFDHTVTPGWLWPLETMADALVRAGFTLSTRVRRAPEPDERRHQGYLLAVSADRTAPGTPR</sequence>
<evidence type="ECO:0000256" key="1">
    <source>
        <dbReference type="SAM" id="MobiDB-lite"/>
    </source>
</evidence>
<organism evidence="3 4">
    <name type="scientific">Streptomyces harbinensis</name>
    <dbReference type="NCBI Taxonomy" id="1176198"/>
    <lineage>
        <taxon>Bacteria</taxon>
        <taxon>Bacillati</taxon>
        <taxon>Actinomycetota</taxon>
        <taxon>Actinomycetes</taxon>
        <taxon>Kitasatosporales</taxon>
        <taxon>Streptomycetaceae</taxon>
        <taxon>Streptomyces</taxon>
    </lineage>
</organism>
<evidence type="ECO:0000313" key="3">
    <source>
        <dbReference type="EMBL" id="SFS96849.1"/>
    </source>
</evidence>
<keyword evidence="4" id="KW-1185">Reference proteome</keyword>
<dbReference type="AlphaFoldDB" id="A0A1I6U5N3"/>
<reference evidence="4" key="1">
    <citation type="submission" date="2016-10" db="EMBL/GenBank/DDBJ databases">
        <authorList>
            <person name="Varghese N."/>
            <person name="Submissions S."/>
        </authorList>
    </citation>
    <scope>NUCLEOTIDE SEQUENCE [LARGE SCALE GENOMIC DNA]</scope>
    <source>
        <strain evidence="4">CGMCC 4.7047</strain>
    </source>
</reference>
<feature type="region of interest" description="Disordered" evidence="1">
    <location>
        <begin position="195"/>
        <end position="221"/>
    </location>
</feature>
<dbReference type="GO" id="GO:0008168">
    <property type="term" value="F:methyltransferase activity"/>
    <property type="evidence" value="ECO:0007669"/>
    <property type="project" value="UniProtKB-KW"/>
</dbReference>
<dbReference type="EMBL" id="FPAB01000005">
    <property type="protein sequence ID" value="SFS96849.1"/>
    <property type="molecule type" value="Genomic_DNA"/>
</dbReference>
<dbReference type="PANTHER" id="PTHR42912">
    <property type="entry name" value="METHYLTRANSFERASE"/>
    <property type="match status" value="1"/>
</dbReference>
<gene>
    <name evidence="3" type="ORF">SAMN05444716_105304</name>
</gene>
<dbReference type="InterPro" id="IPR029063">
    <property type="entry name" value="SAM-dependent_MTases_sf"/>
</dbReference>
<dbReference type="Pfam" id="PF13649">
    <property type="entry name" value="Methyltransf_25"/>
    <property type="match status" value="1"/>
</dbReference>
<protein>
    <submittedName>
        <fullName evidence="3">Methyltransferase domain-containing protein</fullName>
    </submittedName>
</protein>
<dbReference type="SUPFAM" id="SSF53335">
    <property type="entry name" value="S-adenosyl-L-methionine-dependent methyltransferases"/>
    <property type="match status" value="1"/>
</dbReference>
<evidence type="ECO:0000313" key="4">
    <source>
        <dbReference type="Proteomes" id="UP000198873"/>
    </source>
</evidence>